<evidence type="ECO:0000313" key="4">
    <source>
        <dbReference type="EMBL" id="ETP19716.1"/>
    </source>
</evidence>
<evidence type="ECO:0000256" key="2">
    <source>
        <dbReference type="SAM" id="MobiDB-lite"/>
    </source>
</evidence>
<feature type="non-terminal residue" evidence="4">
    <location>
        <position position="1"/>
    </location>
</feature>
<name>W2XAI7_PHYNI</name>
<feature type="compositionally biased region" description="Basic and acidic residues" evidence="2">
    <location>
        <begin position="619"/>
        <end position="637"/>
    </location>
</feature>
<dbReference type="AlphaFoldDB" id="W2XAI7"/>
<accession>W2XAI7</accession>
<dbReference type="Gene3D" id="2.20.70.10">
    <property type="match status" value="1"/>
</dbReference>
<dbReference type="InterPro" id="IPR036020">
    <property type="entry name" value="WW_dom_sf"/>
</dbReference>
<feature type="coiled-coil region" evidence="1">
    <location>
        <begin position="533"/>
        <end position="560"/>
    </location>
</feature>
<comment type="caution">
    <text evidence="4">The sequence shown here is derived from an EMBL/GenBank/DDBJ whole genome shotgun (WGS) entry which is preliminary data.</text>
</comment>
<dbReference type="SMART" id="SM00456">
    <property type="entry name" value="WW"/>
    <property type="match status" value="1"/>
</dbReference>
<feature type="coiled-coil region" evidence="1">
    <location>
        <begin position="722"/>
        <end position="795"/>
    </location>
</feature>
<dbReference type="CDD" id="cd00201">
    <property type="entry name" value="WW"/>
    <property type="match status" value="1"/>
</dbReference>
<dbReference type="PROSITE" id="PS01159">
    <property type="entry name" value="WW_DOMAIN_1"/>
    <property type="match status" value="1"/>
</dbReference>
<dbReference type="PROSITE" id="PS50020">
    <property type="entry name" value="WW_DOMAIN_2"/>
    <property type="match status" value="1"/>
</dbReference>
<dbReference type="SUPFAM" id="SSF51045">
    <property type="entry name" value="WW domain"/>
    <property type="match status" value="1"/>
</dbReference>
<dbReference type="Proteomes" id="UP000018958">
    <property type="component" value="Unassembled WGS sequence"/>
</dbReference>
<feature type="region of interest" description="Disordered" evidence="2">
    <location>
        <begin position="604"/>
        <end position="650"/>
    </location>
</feature>
<organism evidence="4 5">
    <name type="scientific">Phytophthora nicotianae CJ01A1</name>
    <dbReference type="NCBI Taxonomy" id="1317063"/>
    <lineage>
        <taxon>Eukaryota</taxon>
        <taxon>Sar</taxon>
        <taxon>Stramenopiles</taxon>
        <taxon>Oomycota</taxon>
        <taxon>Peronosporomycetes</taxon>
        <taxon>Peronosporales</taxon>
        <taxon>Peronosporaceae</taxon>
        <taxon>Phytophthora</taxon>
    </lineage>
</organism>
<dbReference type="EMBL" id="ANIX01001310">
    <property type="protein sequence ID" value="ETP19716.1"/>
    <property type="molecule type" value="Genomic_DNA"/>
</dbReference>
<proteinExistence type="predicted"/>
<reference evidence="4 5" key="1">
    <citation type="submission" date="2013-11" db="EMBL/GenBank/DDBJ databases">
        <title>The Genome Sequence of Phytophthora parasitica CJ01A1.</title>
        <authorList>
            <consortium name="The Broad Institute Genomics Platform"/>
            <person name="Russ C."/>
            <person name="Tyler B."/>
            <person name="Panabieres F."/>
            <person name="Shan W."/>
            <person name="Tripathy S."/>
            <person name="Grunwald N."/>
            <person name="Machado M."/>
            <person name="Johnson C.S."/>
            <person name="Walker B."/>
            <person name="Young S.K."/>
            <person name="Zeng Q."/>
            <person name="Gargeya S."/>
            <person name="Fitzgerald M."/>
            <person name="Haas B."/>
            <person name="Abouelleil A."/>
            <person name="Allen A.W."/>
            <person name="Alvarado L."/>
            <person name="Arachchi H.M."/>
            <person name="Berlin A.M."/>
            <person name="Chapman S.B."/>
            <person name="Gainer-Dewar J."/>
            <person name="Goldberg J."/>
            <person name="Griggs A."/>
            <person name="Gujja S."/>
            <person name="Hansen M."/>
            <person name="Howarth C."/>
            <person name="Imamovic A."/>
            <person name="Ireland A."/>
            <person name="Larimer J."/>
            <person name="McCowan C."/>
            <person name="Murphy C."/>
            <person name="Pearson M."/>
            <person name="Poon T.W."/>
            <person name="Priest M."/>
            <person name="Roberts A."/>
            <person name="Saif S."/>
            <person name="Shea T."/>
            <person name="Sisk P."/>
            <person name="Sykes S."/>
            <person name="Wortman J."/>
            <person name="Nusbaum C."/>
            <person name="Birren B."/>
        </authorList>
    </citation>
    <scope>NUCLEOTIDE SEQUENCE [LARGE SCALE GENOMIC DNA]</scope>
    <source>
        <strain evidence="4 5">CJ01A1</strain>
    </source>
</reference>
<protein>
    <recommendedName>
        <fullName evidence="3">WW domain-containing protein</fullName>
    </recommendedName>
</protein>
<dbReference type="OrthoDB" id="103636at2759"/>
<sequence length="828" mass="96652">ALDGLLYHITMLSPSRQPRAKFPLGTKSTEPSIVFSEAKLVRAIQTLDSTWKRTDEEKIDTPPLSDLLREALCSVLKIAACFDVPDLINKSELETVCTARVLGCLKRFVAGMPPSFGECCHRKCEQRLIHLALLSILFRMCRDPEVAGYVVREGLHRFLVKMCTASSMEDYDVSSSMDPKHDEAIHTQDFNPHDLMITVDPFDWCYQPLCTRLLKENNHAFFIPFGIQSLICLLRGIALPTDEVSEFELRIHVNGGTQKRRKLPSILAFPLHGGNEVRVSNKTSQYKLPSLCCNELSTRSEQRENIALWSLVLNDNSSIHLALRSLIALCIHLPRSSLEYRSLLREGNNIRHSLWKYSCLTPNYHKLENALSYLNAGTGLLLPFQLIAIQELTLTRIASTALPLFAEDESTNVVVIPIKQIPIGGRRVLSPISKKPKKRRDGEPLSLRQRLHAASEAAHSELTRWENQRTLRNRGSELVRNHQRLAIRKACADVENLRKHLIGSLEILCFGRQHPDPQQPFSAWIKSLPTIETLQLERQYQQEMRQRQILEQQYQREALRRREREECVLMQGNDYNIPEENELSIRQQKHQQFLCMQAEMRQLEQRDSNEDSPMLTTEADTKETTMKEKRANQERQRLFQLEDQQREGRELEKMSREDLYYVERIIRAKAKAKEEQKKREKSGDLKKNAIEEQQRHIARMRLLDEEKRLAERESSGMQLEDLLGRQIRLREAEKAKEELNNEWRERKAMQSEEHDCRSRWTLLERALIKQQQEELKQQRAEARRLKRQQQREEREVRAAWVESWDDNGNKYYYNSITEVSQWEVPDQF</sequence>
<dbReference type="Pfam" id="PF00397">
    <property type="entry name" value="WW"/>
    <property type="match status" value="1"/>
</dbReference>
<evidence type="ECO:0000256" key="1">
    <source>
        <dbReference type="SAM" id="Coils"/>
    </source>
</evidence>
<feature type="domain" description="WW" evidence="3">
    <location>
        <begin position="794"/>
        <end position="827"/>
    </location>
</feature>
<evidence type="ECO:0000259" key="3">
    <source>
        <dbReference type="PROSITE" id="PS50020"/>
    </source>
</evidence>
<dbReference type="InterPro" id="IPR001202">
    <property type="entry name" value="WW_dom"/>
</dbReference>
<gene>
    <name evidence="4" type="ORF">F441_06404</name>
</gene>
<evidence type="ECO:0000313" key="5">
    <source>
        <dbReference type="Proteomes" id="UP000018958"/>
    </source>
</evidence>
<keyword evidence="1" id="KW-0175">Coiled coil</keyword>